<evidence type="ECO:0000313" key="1">
    <source>
        <dbReference type="EMBL" id="KAG8645906.1"/>
    </source>
</evidence>
<gene>
    <name evidence="1" type="ORF">MANES_10G105750v8</name>
</gene>
<dbReference type="EMBL" id="CM004396">
    <property type="protein sequence ID" value="KAG8645906.1"/>
    <property type="molecule type" value="Genomic_DNA"/>
</dbReference>
<proteinExistence type="predicted"/>
<comment type="caution">
    <text evidence="1">The sequence shown here is derived from an EMBL/GenBank/DDBJ whole genome shotgun (WGS) entry which is preliminary data.</text>
</comment>
<name>A0ACB7H108_MANES</name>
<organism evidence="1 2">
    <name type="scientific">Manihot esculenta</name>
    <name type="common">Cassava</name>
    <name type="synonym">Jatropha manihot</name>
    <dbReference type="NCBI Taxonomy" id="3983"/>
    <lineage>
        <taxon>Eukaryota</taxon>
        <taxon>Viridiplantae</taxon>
        <taxon>Streptophyta</taxon>
        <taxon>Embryophyta</taxon>
        <taxon>Tracheophyta</taxon>
        <taxon>Spermatophyta</taxon>
        <taxon>Magnoliopsida</taxon>
        <taxon>eudicotyledons</taxon>
        <taxon>Gunneridae</taxon>
        <taxon>Pentapetalae</taxon>
        <taxon>rosids</taxon>
        <taxon>fabids</taxon>
        <taxon>Malpighiales</taxon>
        <taxon>Euphorbiaceae</taxon>
        <taxon>Crotonoideae</taxon>
        <taxon>Manihoteae</taxon>
        <taxon>Manihot</taxon>
    </lineage>
</organism>
<sequence>MNLDTSNGRDKSKFYEHQNLKQKIKKLVKKGALNKFTCQKKDRNEKDDLETLETINMIVGGLQSQRHEQKGGRQKKANVLTVEALFQQPINFELEVENKVSSLQFDLLVISARMNRFIVKQIFIDTGSSVNLIKLKVFNKLGLDKEKDMSYVLYPLVGLGDKSVPVLGVMNLTILMRNEQFKREIDPEFAVVDIHLLHSSHKREPKIDPRMLQTIHQELVDEVTMKELEEGKLIRLGFTLEGENRAKVLEVLKSCISTFA</sequence>
<keyword evidence="2" id="KW-1185">Reference proteome</keyword>
<evidence type="ECO:0000313" key="2">
    <source>
        <dbReference type="Proteomes" id="UP000091857"/>
    </source>
</evidence>
<dbReference type="Proteomes" id="UP000091857">
    <property type="component" value="Chromosome 10"/>
</dbReference>
<reference evidence="2" key="1">
    <citation type="journal article" date="2016" name="Nat. Biotechnol.">
        <title>Sequencing wild and cultivated cassava and related species reveals extensive interspecific hybridization and genetic diversity.</title>
        <authorList>
            <person name="Bredeson J.V."/>
            <person name="Lyons J.B."/>
            <person name="Prochnik S.E."/>
            <person name="Wu G.A."/>
            <person name="Ha C.M."/>
            <person name="Edsinger-Gonzales E."/>
            <person name="Grimwood J."/>
            <person name="Schmutz J."/>
            <person name="Rabbi I.Y."/>
            <person name="Egesi C."/>
            <person name="Nauluvula P."/>
            <person name="Lebot V."/>
            <person name="Ndunguru J."/>
            <person name="Mkamilo G."/>
            <person name="Bart R.S."/>
            <person name="Setter T.L."/>
            <person name="Gleadow R.M."/>
            <person name="Kulakow P."/>
            <person name="Ferguson M.E."/>
            <person name="Rounsley S."/>
            <person name="Rokhsar D.S."/>
        </authorList>
    </citation>
    <scope>NUCLEOTIDE SEQUENCE [LARGE SCALE GENOMIC DNA]</scope>
    <source>
        <strain evidence="2">cv. AM560-2</strain>
    </source>
</reference>
<protein>
    <submittedName>
        <fullName evidence="1">Uncharacterized protein</fullName>
    </submittedName>
</protein>
<accession>A0ACB7H108</accession>